<feature type="region of interest" description="Disordered" evidence="1">
    <location>
        <begin position="17"/>
        <end position="55"/>
    </location>
</feature>
<dbReference type="AlphaFoldDB" id="A0A815J5S3"/>
<proteinExistence type="predicted"/>
<name>A0A815J5S3_9BILA</name>
<feature type="compositionally biased region" description="Polar residues" evidence="1">
    <location>
        <begin position="247"/>
        <end position="267"/>
    </location>
</feature>
<accession>A0A815J5S3</accession>
<dbReference type="EMBL" id="CAJNON010000786">
    <property type="protein sequence ID" value="CAF1377946.1"/>
    <property type="molecule type" value="Genomic_DNA"/>
</dbReference>
<sequence length="794" mass="89286">MVVDIALQQQLPEIFNTNHSHHHSSSSSSPSSSSSSSTYKRNTTSSNNTMTNGHRLMSNELGKKAEQILGHATSVVDYRRQQSMDLCISHPLRLNIDNSKSRATNQQIPPVSISNRSNISKNRHMEAVEQLEPLILKLVAPLSFTKLPEIISRHSKHVDHINESHQAVLALPHETNINLSEDENEEEDDDEDEEEEQQEEEDVNDDEDHKIPNENPIKIQHSDSDNDDNDDTASTHSNTENDDESNRTNPNTFSLSDFISGTHSPIETTTTTTTTTTTNIRKRSLSPPTPVEQIKANKYKEELITSFSLSVNIPMDMKQPKLPIAIPTYLFYDQSIKTENNQKPEKSQRISKRDINGSIKQETNIDMIDNLTTVNSTQQKKSKTSHVYKQEPAIVSTLTHIKEEPNTMSNIKPSNEISFAGNMATIAPMIGQPKKEKPTANVKPLLQTALVDNSSSTTNNSNVVNPPDRLLTTASTSAKTNYANLRTMSTKELNSLAREKKKQADSEKRTFDDVKKSMSLYLESVCYFIQCANGEPILEQRRTLLTATLAMLQHLAINYQKVFQISILQSTEILNHLRPRFHLINTQQKKSKTSHVYKQEPAIVSTLTHIKEEPNTMSNIKPSNEISFAGNMATIAPMIGQPKKEKPTANVKPLLQTALVDNSSSTTNNSNVVNPPDRLLTTASTSAKTNYANLRTMSTKELNSLAREKKKQADSEKRTFEDVKKSMSLYLESVCYFIQCANGEPILEQRRTLLTATLAMLQHLAINYQKVFQISILQSTEILNHLRPRFHLIK</sequence>
<feature type="compositionally biased region" description="Low complexity" evidence="1">
    <location>
        <begin position="25"/>
        <end position="52"/>
    </location>
</feature>
<feature type="compositionally biased region" description="Acidic residues" evidence="1">
    <location>
        <begin position="180"/>
        <end position="206"/>
    </location>
</feature>
<organism evidence="2 3">
    <name type="scientific">Adineta steineri</name>
    <dbReference type="NCBI Taxonomy" id="433720"/>
    <lineage>
        <taxon>Eukaryota</taxon>
        <taxon>Metazoa</taxon>
        <taxon>Spiralia</taxon>
        <taxon>Gnathifera</taxon>
        <taxon>Rotifera</taxon>
        <taxon>Eurotatoria</taxon>
        <taxon>Bdelloidea</taxon>
        <taxon>Adinetida</taxon>
        <taxon>Adinetidae</taxon>
        <taxon>Adineta</taxon>
    </lineage>
</organism>
<reference evidence="2" key="1">
    <citation type="submission" date="2021-02" db="EMBL/GenBank/DDBJ databases">
        <authorList>
            <person name="Nowell W R."/>
        </authorList>
    </citation>
    <scope>NUCLEOTIDE SEQUENCE</scope>
</reference>
<gene>
    <name evidence="2" type="ORF">VCS650_LOCUS35237</name>
</gene>
<dbReference type="Proteomes" id="UP000663891">
    <property type="component" value="Unassembled WGS sequence"/>
</dbReference>
<feature type="region of interest" description="Disordered" evidence="1">
    <location>
        <begin position="170"/>
        <end position="290"/>
    </location>
</feature>
<dbReference type="OrthoDB" id="10052872at2759"/>
<comment type="caution">
    <text evidence="2">The sequence shown here is derived from an EMBL/GenBank/DDBJ whole genome shotgun (WGS) entry which is preliminary data.</text>
</comment>
<evidence type="ECO:0000313" key="3">
    <source>
        <dbReference type="Proteomes" id="UP000663891"/>
    </source>
</evidence>
<evidence type="ECO:0000313" key="2">
    <source>
        <dbReference type="EMBL" id="CAF1377946.1"/>
    </source>
</evidence>
<evidence type="ECO:0000256" key="1">
    <source>
        <dbReference type="SAM" id="MobiDB-lite"/>
    </source>
</evidence>
<protein>
    <submittedName>
        <fullName evidence="2">Uncharacterized protein</fullName>
    </submittedName>
</protein>
<feature type="compositionally biased region" description="Low complexity" evidence="1">
    <location>
        <begin position="268"/>
        <end position="278"/>
    </location>
</feature>